<organism evidence="1 2">
    <name type="scientific">Mytilus galloprovincialis</name>
    <name type="common">Mediterranean mussel</name>
    <dbReference type="NCBI Taxonomy" id="29158"/>
    <lineage>
        <taxon>Eukaryota</taxon>
        <taxon>Metazoa</taxon>
        <taxon>Spiralia</taxon>
        <taxon>Lophotrochozoa</taxon>
        <taxon>Mollusca</taxon>
        <taxon>Bivalvia</taxon>
        <taxon>Autobranchia</taxon>
        <taxon>Pteriomorphia</taxon>
        <taxon>Mytilida</taxon>
        <taxon>Mytiloidea</taxon>
        <taxon>Mytilidae</taxon>
        <taxon>Mytilinae</taxon>
        <taxon>Mytilus</taxon>
    </lineage>
</organism>
<dbReference type="EMBL" id="UYJE01009569">
    <property type="protein sequence ID" value="VDI74470.1"/>
    <property type="molecule type" value="Genomic_DNA"/>
</dbReference>
<dbReference type="Proteomes" id="UP000596742">
    <property type="component" value="Unassembled WGS sequence"/>
</dbReference>
<evidence type="ECO:0000313" key="2">
    <source>
        <dbReference type="Proteomes" id="UP000596742"/>
    </source>
</evidence>
<accession>A0A8B6H7B2</accession>
<proteinExistence type="predicted"/>
<comment type="caution">
    <text evidence="1">The sequence shown here is derived from an EMBL/GenBank/DDBJ whole genome shotgun (WGS) entry which is preliminary data.</text>
</comment>
<sequence length="137" mass="16057">MDNIYFNKLHQLHNKIWNEEHFHLLTGVKKSSLIHQRKPTNPSLTTGEKFGDLQLRLPKHYMNKCLRNIIGTSCQTPLSTKNYGKGNNTWHRDLTTDLKIIGKTWGEIMKLAKDRKRWKANSMPYIPMRRSGLSQVK</sequence>
<dbReference type="OrthoDB" id="6210590at2759"/>
<gene>
    <name evidence="1" type="ORF">MGAL_10B083564</name>
</gene>
<evidence type="ECO:0000313" key="1">
    <source>
        <dbReference type="EMBL" id="VDI74470.1"/>
    </source>
</evidence>
<name>A0A8B6H7B2_MYTGA</name>
<protein>
    <submittedName>
        <fullName evidence="1">Uncharacterized protein</fullName>
    </submittedName>
</protein>
<dbReference type="AlphaFoldDB" id="A0A8B6H7B2"/>
<keyword evidence="2" id="KW-1185">Reference proteome</keyword>
<reference evidence="1" key="1">
    <citation type="submission" date="2018-11" db="EMBL/GenBank/DDBJ databases">
        <authorList>
            <person name="Alioto T."/>
            <person name="Alioto T."/>
        </authorList>
    </citation>
    <scope>NUCLEOTIDE SEQUENCE</scope>
</reference>